<comment type="similarity">
    <text evidence="1">Belongs to the eukaryotic ribosomal protein eS28 family.</text>
</comment>
<dbReference type="Pfam" id="PF01200">
    <property type="entry name" value="Ribosomal_S28e"/>
    <property type="match status" value="1"/>
</dbReference>
<evidence type="ECO:0000313" key="5">
    <source>
        <dbReference type="Proteomes" id="UP000292282"/>
    </source>
</evidence>
<evidence type="ECO:0000313" key="4">
    <source>
        <dbReference type="EMBL" id="TBU10935.1"/>
    </source>
</evidence>
<dbReference type="GO" id="GO:0006412">
    <property type="term" value="P:translation"/>
    <property type="evidence" value="ECO:0007669"/>
    <property type="project" value="InterPro"/>
</dbReference>
<dbReference type="STRING" id="1176355.A0A4Q9LTL2"/>
<reference evidence="4 5" key="1">
    <citation type="submission" date="2017-12" db="EMBL/GenBank/DDBJ databases">
        <authorList>
            <person name="Pombert J.-F."/>
            <person name="Haag K.L."/>
            <person name="Ebert D."/>
        </authorList>
    </citation>
    <scope>NUCLEOTIDE SEQUENCE [LARGE SCALE GENOMIC DNA]</scope>
    <source>
        <strain evidence="4">IL-G-3</strain>
    </source>
</reference>
<keyword evidence="3" id="KW-0687">Ribonucleoprotein</keyword>
<sequence length="58" mass="6640">MDTQIKEYHAEVQQLFSRSGPGGALTLCHLKLLDTGRIRVGDIITLLDCEREHKRGRY</sequence>
<dbReference type="OrthoDB" id="10258930at2759"/>
<dbReference type="Proteomes" id="UP000292282">
    <property type="component" value="Unassembled WGS sequence"/>
</dbReference>
<proteinExistence type="inferred from homology"/>
<dbReference type="InterPro" id="IPR012340">
    <property type="entry name" value="NA-bd_OB-fold"/>
</dbReference>
<evidence type="ECO:0000256" key="2">
    <source>
        <dbReference type="ARBA" id="ARBA00022980"/>
    </source>
</evidence>
<dbReference type="AlphaFoldDB" id="A0A4Q9LTL2"/>
<dbReference type="InterPro" id="IPR000289">
    <property type="entry name" value="Ribosomal_eS28"/>
</dbReference>
<dbReference type="Gene3D" id="2.40.50.140">
    <property type="entry name" value="Nucleic acid-binding proteins"/>
    <property type="match status" value="1"/>
</dbReference>
<dbReference type="SUPFAM" id="SSF50249">
    <property type="entry name" value="Nucleic acid-binding proteins"/>
    <property type="match status" value="1"/>
</dbReference>
<dbReference type="EMBL" id="PITK01001467">
    <property type="protein sequence ID" value="TBU10935.1"/>
    <property type="molecule type" value="Genomic_DNA"/>
</dbReference>
<evidence type="ECO:0000256" key="3">
    <source>
        <dbReference type="ARBA" id="ARBA00023274"/>
    </source>
</evidence>
<gene>
    <name evidence="4" type="ORF">CWI38_1467p0030</name>
</gene>
<accession>A0A4Q9LTL2</accession>
<evidence type="ECO:0000256" key="1">
    <source>
        <dbReference type="ARBA" id="ARBA00005943"/>
    </source>
</evidence>
<dbReference type="GO" id="GO:0005840">
    <property type="term" value="C:ribosome"/>
    <property type="evidence" value="ECO:0007669"/>
    <property type="project" value="UniProtKB-KW"/>
</dbReference>
<name>A0A4Q9LTL2_9MICR</name>
<dbReference type="GO" id="GO:0003735">
    <property type="term" value="F:structural constituent of ribosome"/>
    <property type="evidence" value="ECO:0007669"/>
    <property type="project" value="InterPro"/>
</dbReference>
<keyword evidence="5" id="KW-1185">Reference proteome</keyword>
<dbReference type="GO" id="GO:1990904">
    <property type="term" value="C:ribonucleoprotein complex"/>
    <property type="evidence" value="ECO:0007669"/>
    <property type="project" value="UniProtKB-KW"/>
</dbReference>
<protein>
    <submittedName>
        <fullName evidence="4">Uncharacterized protein</fullName>
    </submittedName>
</protein>
<comment type="caution">
    <text evidence="4">The sequence shown here is derived from an EMBL/GenBank/DDBJ whole genome shotgun (WGS) entry which is preliminary data.</text>
</comment>
<organism evidence="4 5">
    <name type="scientific">Hamiltosporidium tvaerminnensis</name>
    <dbReference type="NCBI Taxonomy" id="1176355"/>
    <lineage>
        <taxon>Eukaryota</taxon>
        <taxon>Fungi</taxon>
        <taxon>Fungi incertae sedis</taxon>
        <taxon>Microsporidia</taxon>
        <taxon>Dubosqiidae</taxon>
        <taxon>Hamiltosporidium</taxon>
    </lineage>
</organism>
<dbReference type="VEuPathDB" id="MicrosporidiaDB:CWI38_1467p0030"/>
<keyword evidence="2" id="KW-0689">Ribosomal protein</keyword>